<dbReference type="InterPro" id="IPR000276">
    <property type="entry name" value="GPCR_Rhodpsn"/>
</dbReference>
<evidence type="ECO:0000256" key="3">
    <source>
        <dbReference type="ARBA" id="ARBA00022989"/>
    </source>
</evidence>
<evidence type="ECO:0000256" key="6">
    <source>
        <dbReference type="SAM" id="MobiDB-lite"/>
    </source>
</evidence>
<evidence type="ECO:0000256" key="2">
    <source>
        <dbReference type="ARBA" id="ARBA00022692"/>
    </source>
</evidence>
<feature type="transmembrane region" description="Helical" evidence="7">
    <location>
        <begin position="191"/>
        <end position="211"/>
    </location>
</feature>
<dbReference type="Proteomes" id="UP000494206">
    <property type="component" value="Unassembled WGS sequence"/>
</dbReference>
<feature type="transmembrane region" description="Helical" evidence="7">
    <location>
        <begin position="136"/>
        <end position="158"/>
    </location>
</feature>
<dbReference type="Gene3D" id="1.20.1070.10">
    <property type="entry name" value="Rhodopsin 7-helix transmembrane proteins"/>
    <property type="match status" value="1"/>
</dbReference>
<feature type="region of interest" description="Disordered" evidence="6">
    <location>
        <begin position="230"/>
        <end position="250"/>
    </location>
</feature>
<keyword evidence="3 7" id="KW-1133">Transmembrane helix</keyword>
<dbReference type="SUPFAM" id="SSF81321">
    <property type="entry name" value="Family A G protein-coupled receptor-like"/>
    <property type="match status" value="1"/>
</dbReference>
<keyword evidence="10" id="KW-1185">Reference proteome</keyword>
<feature type="transmembrane region" description="Helical" evidence="7">
    <location>
        <begin position="20"/>
        <end position="40"/>
    </location>
</feature>
<protein>
    <recommendedName>
        <fullName evidence="8">G-protein coupled receptors family 1 profile domain-containing protein</fullName>
    </recommendedName>
</protein>
<dbReference type="Pfam" id="PF00001">
    <property type="entry name" value="7tm_1"/>
    <property type="match status" value="1"/>
</dbReference>
<feature type="transmembrane region" description="Helical" evidence="7">
    <location>
        <begin position="52"/>
        <end position="75"/>
    </location>
</feature>
<evidence type="ECO:0000313" key="9">
    <source>
        <dbReference type="EMBL" id="CAB3401009.1"/>
    </source>
</evidence>
<dbReference type="EMBL" id="CADEPM010000002">
    <property type="protein sequence ID" value="CAB3401009.1"/>
    <property type="molecule type" value="Genomic_DNA"/>
</dbReference>
<feature type="transmembrane region" description="Helical" evidence="7">
    <location>
        <begin position="259"/>
        <end position="284"/>
    </location>
</feature>
<feature type="transmembrane region" description="Helical" evidence="7">
    <location>
        <begin position="296"/>
        <end position="315"/>
    </location>
</feature>
<keyword evidence="2 5" id="KW-0812">Transmembrane</keyword>
<comment type="similarity">
    <text evidence="5">Belongs to the G-protein coupled receptor 1 family.</text>
</comment>
<evidence type="ECO:0000313" key="10">
    <source>
        <dbReference type="Proteomes" id="UP000494206"/>
    </source>
</evidence>
<keyword evidence="5" id="KW-0297">G-protein coupled receptor</keyword>
<evidence type="ECO:0000259" key="8">
    <source>
        <dbReference type="PROSITE" id="PS50262"/>
    </source>
</evidence>
<keyword evidence="5" id="KW-0807">Transducer</keyword>
<name>A0A8S1END1_9PELO</name>
<proteinExistence type="inferred from homology"/>
<comment type="subcellular location">
    <subcellularLocation>
        <location evidence="1">Membrane</location>
    </subcellularLocation>
</comment>
<dbReference type="SMART" id="SM01381">
    <property type="entry name" value="7TM_GPCR_Srsx"/>
    <property type="match status" value="1"/>
</dbReference>
<dbReference type="PRINTS" id="PR00237">
    <property type="entry name" value="GPCRRHODOPSN"/>
</dbReference>
<dbReference type="AlphaFoldDB" id="A0A8S1END1"/>
<feature type="domain" description="G-protein coupled receptors family 1 profile" evidence="8">
    <location>
        <begin position="22"/>
        <end position="312"/>
    </location>
</feature>
<dbReference type="PROSITE" id="PS00237">
    <property type="entry name" value="G_PROTEIN_RECEP_F1_1"/>
    <property type="match status" value="1"/>
</dbReference>
<dbReference type="GO" id="GO:0016020">
    <property type="term" value="C:membrane"/>
    <property type="evidence" value="ECO:0007669"/>
    <property type="project" value="UniProtKB-SubCell"/>
</dbReference>
<dbReference type="PROSITE" id="PS50262">
    <property type="entry name" value="G_PROTEIN_RECEP_F1_2"/>
    <property type="match status" value="1"/>
</dbReference>
<sequence length="371" mass="42409">MDSFSGLSEDNPPGMAHVDYIAHVIVMPIVLSVGMMNQCLNVCTLLHLPAGCFMYLKASAIADILSIISFVPFLVRNAELHDQTWYFGMMYHAHIELPLINALIAASAMNIVAMTVDRYLSVCHPIKFFHTNESKFRSIMIILSLYLTSILIYVPSIWQKKVVPQYSKELERNIWVIERNNEYEEMHYFKVYLFIREAVCRWGPVIVLVVLNTAMIRKLRKLEERQSKWGRSSRIGRGGRMSGRSNRSASTDRGRISTLLLVTSTTFVICNLPASFLSIFIRLVDNSLFWQIFRSIANLLQVTSYLYNFYLYALCSSEYREALFRLLGCKKTTSPISTGDSPTVRLSGNIRRGTVVDFENRHAKTVPMAEV</sequence>
<keyword evidence="4 7" id="KW-0472">Membrane</keyword>
<dbReference type="InterPro" id="IPR053093">
    <property type="entry name" value="GPCR-like"/>
</dbReference>
<accession>A0A8S1END1</accession>
<dbReference type="PANTHER" id="PTHR47760">
    <property type="entry name" value="G-PROTEIN COUPLED RECEPTOR B0563.6-LIKE PROTEIN-RELATED"/>
    <property type="match status" value="1"/>
</dbReference>
<evidence type="ECO:0000256" key="7">
    <source>
        <dbReference type="SAM" id="Phobius"/>
    </source>
</evidence>
<keyword evidence="5" id="KW-0675">Receptor</keyword>
<reference evidence="9 10" key="1">
    <citation type="submission" date="2020-04" db="EMBL/GenBank/DDBJ databases">
        <authorList>
            <person name="Laetsch R D."/>
            <person name="Stevens L."/>
            <person name="Kumar S."/>
            <person name="Blaxter L. M."/>
        </authorList>
    </citation>
    <scope>NUCLEOTIDE SEQUENCE [LARGE SCALE GENOMIC DNA]</scope>
</reference>
<evidence type="ECO:0000256" key="4">
    <source>
        <dbReference type="ARBA" id="ARBA00023136"/>
    </source>
</evidence>
<organism evidence="9 10">
    <name type="scientific">Caenorhabditis bovis</name>
    <dbReference type="NCBI Taxonomy" id="2654633"/>
    <lineage>
        <taxon>Eukaryota</taxon>
        <taxon>Metazoa</taxon>
        <taxon>Ecdysozoa</taxon>
        <taxon>Nematoda</taxon>
        <taxon>Chromadorea</taxon>
        <taxon>Rhabditida</taxon>
        <taxon>Rhabditina</taxon>
        <taxon>Rhabditomorpha</taxon>
        <taxon>Rhabditoidea</taxon>
        <taxon>Rhabditidae</taxon>
        <taxon>Peloderinae</taxon>
        <taxon>Caenorhabditis</taxon>
    </lineage>
</organism>
<dbReference type="OrthoDB" id="10033446at2759"/>
<dbReference type="CDD" id="cd14978">
    <property type="entry name" value="7tmA_FMRFamide_R-like"/>
    <property type="match status" value="1"/>
</dbReference>
<evidence type="ECO:0000256" key="5">
    <source>
        <dbReference type="RuleBase" id="RU000688"/>
    </source>
</evidence>
<dbReference type="GO" id="GO:0004930">
    <property type="term" value="F:G protein-coupled receptor activity"/>
    <property type="evidence" value="ECO:0007669"/>
    <property type="project" value="UniProtKB-KW"/>
</dbReference>
<comment type="caution">
    <text evidence="9">The sequence shown here is derived from an EMBL/GenBank/DDBJ whole genome shotgun (WGS) entry which is preliminary data.</text>
</comment>
<dbReference type="PANTHER" id="PTHR47760:SF3">
    <property type="entry name" value="G-PROTEIN COUPLED RECEPTOR AH9.1-RELATED"/>
    <property type="match status" value="1"/>
</dbReference>
<gene>
    <name evidence="9" type="ORF">CBOVIS_LOCUS3821</name>
</gene>
<feature type="transmembrane region" description="Helical" evidence="7">
    <location>
        <begin position="95"/>
        <end position="116"/>
    </location>
</feature>
<evidence type="ECO:0000256" key="1">
    <source>
        <dbReference type="ARBA" id="ARBA00004370"/>
    </source>
</evidence>
<dbReference type="InterPro" id="IPR017452">
    <property type="entry name" value="GPCR_Rhodpsn_7TM"/>
</dbReference>